<dbReference type="Gene3D" id="1.25.70.10">
    <property type="entry name" value="Transcription termination factor 3, mitochondrial"/>
    <property type="match status" value="1"/>
</dbReference>
<evidence type="ECO:0000256" key="1">
    <source>
        <dbReference type="ARBA" id="ARBA00007692"/>
    </source>
</evidence>
<reference evidence="4 5" key="1">
    <citation type="submission" date="2024-04" db="EMBL/GenBank/DDBJ databases">
        <authorList>
            <consortium name="Genoscope - CEA"/>
            <person name="William W."/>
        </authorList>
    </citation>
    <scope>NUCLEOTIDE SEQUENCE [LARGE SCALE GENOMIC DNA]</scope>
</reference>
<dbReference type="Pfam" id="PF02536">
    <property type="entry name" value="mTERF"/>
    <property type="match status" value="1"/>
</dbReference>
<evidence type="ECO:0000256" key="2">
    <source>
        <dbReference type="ARBA" id="ARBA00022946"/>
    </source>
</evidence>
<dbReference type="InterPro" id="IPR003690">
    <property type="entry name" value="MTERF"/>
</dbReference>
<organism evidence="4 5">
    <name type="scientific">Lymnaea stagnalis</name>
    <name type="common">Great pond snail</name>
    <name type="synonym">Helix stagnalis</name>
    <dbReference type="NCBI Taxonomy" id="6523"/>
    <lineage>
        <taxon>Eukaryota</taxon>
        <taxon>Metazoa</taxon>
        <taxon>Spiralia</taxon>
        <taxon>Lophotrochozoa</taxon>
        <taxon>Mollusca</taxon>
        <taxon>Gastropoda</taxon>
        <taxon>Heterobranchia</taxon>
        <taxon>Euthyneura</taxon>
        <taxon>Panpulmonata</taxon>
        <taxon>Hygrophila</taxon>
        <taxon>Lymnaeoidea</taxon>
        <taxon>Lymnaeidae</taxon>
        <taxon>Lymnaea</taxon>
    </lineage>
</organism>
<evidence type="ECO:0000313" key="4">
    <source>
        <dbReference type="EMBL" id="CAL1531979.1"/>
    </source>
</evidence>
<evidence type="ECO:0000313" key="5">
    <source>
        <dbReference type="Proteomes" id="UP001497497"/>
    </source>
</evidence>
<sequence length="424" mass="47644">MIIEYLGDNIEVIGLLLTIEMCSELIRGLWTRLLCSQQYSKCPFYAKTNYKSIQRSEIKRISQFHTANKTLIFGNTMNMTMKSSKIQGSLRYVECKLLISSSFSTTSLASDEPNFAMLATELLSTAKSFDVMAGSIPVGTVSALLKSLHMQGLSMQASTELLSRCVWLIKQHDDVIAIIELLKSYGLKSEITIAILKNIPYTFQEGSLPLSTLLNVISSSFENFRNLGLTEADVRMLLASDPDLLFKDPKTCRSVLRNLKGLLPATDAICVLRKSPNILSDPWTETQNKFHYAFFTMGCDLYQIMNSSLFSHSFEHIVNRHIYLIKTGFFVPVKKKNAAKLNPNPKLADVVDTSDELFVDKFGGMSIEEFSVYLEMMQLEHDENELQDSDTDNSGDEESDEDSGSNNKTSNKEKIGSDGRNKKR</sequence>
<dbReference type="Proteomes" id="UP001497497">
    <property type="component" value="Unassembled WGS sequence"/>
</dbReference>
<dbReference type="EMBL" id="CAXITT010000102">
    <property type="protein sequence ID" value="CAL1531979.1"/>
    <property type="molecule type" value="Genomic_DNA"/>
</dbReference>
<keyword evidence="2" id="KW-0809">Transit peptide</keyword>
<evidence type="ECO:0000256" key="3">
    <source>
        <dbReference type="SAM" id="MobiDB-lite"/>
    </source>
</evidence>
<keyword evidence="5" id="KW-1185">Reference proteome</keyword>
<protein>
    <recommendedName>
        <fullName evidence="6">mTERF domain-containing protein 2</fullName>
    </recommendedName>
</protein>
<comment type="caution">
    <text evidence="4">The sequence shown here is derived from an EMBL/GenBank/DDBJ whole genome shotgun (WGS) entry which is preliminary data.</text>
</comment>
<feature type="compositionally biased region" description="Acidic residues" evidence="3">
    <location>
        <begin position="382"/>
        <end position="403"/>
    </location>
</feature>
<dbReference type="InterPro" id="IPR038538">
    <property type="entry name" value="MTERF_sf"/>
</dbReference>
<dbReference type="GO" id="GO:0003676">
    <property type="term" value="F:nucleic acid binding"/>
    <property type="evidence" value="ECO:0007669"/>
    <property type="project" value="InterPro"/>
</dbReference>
<name>A0AAV2HDU8_LYMST</name>
<gene>
    <name evidence="4" type="ORF">GSLYS_00006058001</name>
</gene>
<proteinExistence type="inferred from homology"/>
<evidence type="ECO:0008006" key="6">
    <source>
        <dbReference type="Google" id="ProtNLM"/>
    </source>
</evidence>
<feature type="region of interest" description="Disordered" evidence="3">
    <location>
        <begin position="381"/>
        <end position="424"/>
    </location>
</feature>
<accession>A0AAV2HDU8</accession>
<feature type="compositionally biased region" description="Basic and acidic residues" evidence="3">
    <location>
        <begin position="410"/>
        <end position="424"/>
    </location>
</feature>
<dbReference type="AlphaFoldDB" id="A0AAV2HDU8"/>
<comment type="similarity">
    <text evidence="1">Belongs to the mTERF family.</text>
</comment>